<dbReference type="EMBL" id="CP071793">
    <property type="protein sequence ID" value="QTD50800.1"/>
    <property type="molecule type" value="Genomic_DNA"/>
</dbReference>
<dbReference type="SUPFAM" id="SSF48452">
    <property type="entry name" value="TPR-like"/>
    <property type="match status" value="1"/>
</dbReference>
<feature type="compositionally biased region" description="Basic and acidic residues" evidence="2">
    <location>
        <begin position="98"/>
        <end position="110"/>
    </location>
</feature>
<dbReference type="Proteomes" id="UP000663929">
    <property type="component" value="Chromosome"/>
</dbReference>
<name>A0A8A4TMM1_SULCO</name>
<dbReference type="RefSeq" id="WP_237380826.1">
    <property type="nucleotide sequence ID" value="NZ_CP071793.1"/>
</dbReference>
<dbReference type="InterPro" id="IPR034706">
    <property type="entry name" value="CpoB"/>
</dbReference>
<organism evidence="3 4">
    <name type="scientific">Sulfidibacter corallicola</name>
    <dbReference type="NCBI Taxonomy" id="2818388"/>
    <lineage>
        <taxon>Bacteria</taxon>
        <taxon>Pseudomonadati</taxon>
        <taxon>Acidobacteriota</taxon>
        <taxon>Holophagae</taxon>
        <taxon>Acanthopleuribacterales</taxon>
        <taxon>Acanthopleuribacteraceae</taxon>
        <taxon>Sulfidibacter</taxon>
    </lineage>
</organism>
<feature type="repeat" description="TPR" evidence="1">
    <location>
        <begin position="190"/>
        <end position="223"/>
    </location>
</feature>
<dbReference type="Gene3D" id="1.25.40.10">
    <property type="entry name" value="Tetratricopeptide repeat domain"/>
    <property type="match status" value="1"/>
</dbReference>
<dbReference type="NCBIfam" id="TIGR02795">
    <property type="entry name" value="tol_pal_ybgF"/>
    <property type="match status" value="1"/>
</dbReference>
<keyword evidence="4" id="KW-1185">Reference proteome</keyword>
<evidence type="ECO:0000313" key="3">
    <source>
        <dbReference type="EMBL" id="QTD50800.1"/>
    </source>
</evidence>
<feature type="repeat" description="TPR" evidence="1">
    <location>
        <begin position="227"/>
        <end position="260"/>
    </location>
</feature>
<proteinExistence type="inferred from homology"/>
<dbReference type="GO" id="GO:0051301">
    <property type="term" value="P:cell division"/>
    <property type="evidence" value="ECO:0007669"/>
    <property type="project" value="InterPro"/>
</dbReference>
<evidence type="ECO:0000256" key="1">
    <source>
        <dbReference type="PROSITE-ProRule" id="PRU00339"/>
    </source>
</evidence>
<sequence length="270" mass="30474">MTYQPLLHIRGDRTGSAGKSRVARCLLALLAMSTACVKEPQTDPSLEAMQDRVEVLERQLVETQRTLAELKRLNASLEDTSDKVPDHTPAASATSVNDEPRFQPEPRVYSEDLPTDAETAPSSSGTHASDSSTIESSNEIDRAPLVEMGIFDIDAKYQEAYKHYEARRFNEAKAIYQNIAKNHADHKLAPNALYWLGEIEYDRGNYNQAILAFQKVLERHPKSHKVPDALLKLGKARERLGQLDEAREDYRRVIERYPDSKAAKIAKTWL</sequence>
<feature type="region of interest" description="Disordered" evidence="2">
    <location>
        <begin position="78"/>
        <end position="139"/>
    </location>
</feature>
<evidence type="ECO:0000313" key="4">
    <source>
        <dbReference type="Proteomes" id="UP000663929"/>
    </source>
</evidence>
<dbReference type="SMART" id="SM00028">
    <property type="entry name" value="TPR"/>
    <property type="match status" value="3"/>
</dbReference>
<dbReference type="Pfam" id="PF13174">
    <property type="entry name" value="TPR_6"/>
    <property type="match status" value="1"/>
</dbReference>
<dbReference type="InterPro" id="IPR019734">
    <property type="entry name" value="TPR_rpt"/>
</dbReference>
<dbReference type="PROSITE" id="PS50005">
    <property type="entry name" value="TPR"/>
    <property type="match status" value="2"/>
</dbReference>
<gene>
    <name evidence="3" type="primary">ybgF</name>
    <name evidence="3" type="ORF">J3U87_34885</name>
</gene>
<dbReference type="InterPro" id="IPR011990">
    <property type="entry name" value="TPR-like_helical_dom_sf"/>
</dbReference>
<reference evidence="3" key="1">
    <citation type="submission" date="2021-03" db="EMBL/GenBank/DDBJ databases">
        <title>Acanthopleuribacteraceae sp. M133.</title>
        <authorList>
            <person name="Wang G."/>
        </authorList>
    </citation>
    <scope>NUCLEOTIDE SEQUENCE</scope>
    <source>
        <strain evidence="3">M133</strain>
    </source>
</reference>
<protein>
    <submittedName>
        <fullName evidence="3">Tol-pal system protein YbgF</fullName>
    </submittedName>
</protein>
<dbReference type="HAMAP" id="MF_02066">
    <property type="entry name" value="CpoB"/>
    <property type="match status" value="1"/>
</dbReference>
<evidence type="ECO:0000256" key="2">
    <source>
        <dbReference type="SAM" id="MobiDB-lite"/>
    </source>
</evidence>
<accession>A0A8A4TMM1</accession>
<dbReference type="KEGG" id="scor:J3U87_34885"/>
<dbReference type="Pfam" id="PF13432">
    <property type="entry name" value="TPR_16"/>
    <property type="match status" value="1"/>
</dbReference>
<keyword evidence="1" id="KW-0802">TPR repeat</keyword>
<dbReference type="InterPro" id="IPR014162">
    <property type="entry name" value="CpoB_C"/>
</dbReference>
<dbReference type="AlphaFoldDB" id="A0A8A4TMM1"/>
<feature type="compositionally biased region" description="Low complexity" evidence="2">
    <location>
        <begin position="122"/>
        <end position="132"/>
    </location>
</feature>